<evidence type="ECO:0000256" key="2">
    <source>
        <dbReference type="ARBA" id="ARBA00007613"/>
    </source>
</evidence>
<keyword evidence="6" id="KW-0472">Membrane</keyword>
<feature type="signal peptide" evidence="9">
    <location>
        <begin position="1"/>
        <end position="40"/>
    </location>
</feature>
<dbReference type="AlphaFoldDB" id="A0A3G8YIU7"/>
<evidence type="ECO:0000313" key="11">
    <source>
        <dbReference type="Proteomes" id="UP000276417"/>
    </source>
</evidence>
<dbReference type="OrthoDB" id="63572at2"/>
<dbReference type="InterPro" id="IPR003423">
    <property type="entry name" value="OMP_efflux"/>
</dbReference>
<dbReference type="PANTHER" id="PTHR30026">
    <property type="entry name" value="OUTER MEMBRANE PROTEIN TOLC"/>
    <property type="match status" value="1"/>
</dbReference>
<keyword evidence="9" id="KW-0732">Signal</keyword>
<evidence type="ECO:0000256" key="3">
    <source>
        <dbReference type="ARBA" id="ARBA00022448"/>
    </source>
</evidence>
<dbReference type="EMBL" id="CP034183">
    <property type="protein sequence ID" value="AZI41351.1"/>
    <property type="molecule type" value="Genomic_DNA"/>
</dbReference>
<keyword evidence="4" id="KW-1134">Transmembrane beta strand</keyword>
<organism evidence="10 11">
    <name type="scientific">Deinococcus psychrotolerans</name>
    <dbReference type="NCBI Taxonomy" id="2489213"/>
    <lineage>
        <taxon>Bacteria</taxon>
        <taxon>Thermotogati</taxon>
        <taxon>Deinococcota</taxon>
        <taxon>Deinococci</taxon>
        <taxon>Deinococcales</taxon>
        <taxon>Deinococcaceae</taxon>
        <taxon>Deinococcus</taxon>
    </lineage>
</organism>
<evidence type="ECO:0000256" key="1">
    <source>
        <dbReference type="ARBA" id="ARBA00004442"/>
    </source>
</evidence>
<dbReference type="GO" id="GO:0015562">
    <property type="term" value="F:efflux transmembrane transporter activity"/>
    <property type="evidence" value="ECO:0007669"/>
    <property type="project" value="InterPro"/>
</dbReference>
<dbReference type="Gene3D" id="1.20.1600.10">
    <property type="entry name" value="Outer membrane efflux proteins (OEP)"/>
    <property type="match status" value="1"/>
</dbReference>
<keyword evidence="8" id="KW-0175">Coiled coil</keyword>
<dbReference type="GO" id="GO:1990281">
    <property type="term" value="C:efflux pump complex"/>
    <property type="evidence" value="ECO:0007669"/>
    <property type="project" value="TreeGrafter"/>
</dbReference>
<comment type="subcellular location">
    <subcellularLocation>
        <location evidence="1">Cell outer membrane</location>
    </subcellularLocation>
</comment>
<proteinExistence type="inferred from homology"/>
<sequence>MRLNALPRTSPLVRSRTANPNAALLCASLLGSALFGSALAQTAPLAAPPVTATPAAAPAPPAALVNPVLSFDQVQQAIKTSPGWRSAEENYRAAQYNLDAARARTGLSLSVGASAMAGKTPLDGGDYKAAATLTGQVGAAVLPWGSAFDPLHAAERALSRAALDLQESRQTLLLTALQNYLAAQSAAAQETLTAAQAALAAKQLDAAQVQRQNNLLSLEGLLDRQGNLENAQASAIAAQANREITQRQLLSDLGLDVGLNLKLVLPSLAALPDAPAPVEDLLAQALQGRSEIQKAASQLEDARAAVVSAQRDRLPGLSANVNYGELGGTGGRSVSGSLDFKTGVTGAQISFPLKGSETPLPTSLSLGLNGSFNVLGSAASAAIASAQSSQRSAELALQSARTSVELDVRRKDNDALSTRRLVEVQQTALTRAQTALASARARLDAGLGTALDVQVADVAVQNAQTNVDQAVSNAYLAKLQLDKAAARLNAALILTAGAKP</sequence>
<dbReference type="SUPFAM" id="SSF56954">
    <property type="entry name" value="Outer membrane efflux proteins (OEP)"/>
    <property type="match status" value="1"/>
</dbReference>
<feature type="chain" id="PRO_5018114385" evidence="9">
    <location>
        <begin position="41"/>
        <end position="500"/>
    </location>
</feature>
<evidence type="ECO:0000313" key="10">
    <source>
        <dbReference type="EMBL" id="AZI41351.1"/>
    </source>
</evidence>
<name>A0A3G8YIU7_9DEIO</name>
<evidence type="ECO:0000256" key="9">
    <source>
        <dbReference type="SAM" id="SignalP"/>
    </source>
</evidence>
<dbReference type="Pfam" id="PF02321">
    <property type="entry name" value="OEP"/>
    <property type="match status" value="2"/>
</dbReference>
<keyword evidence="5" id="KW-0812">Transmembrane</keyword>
<dbReference type="GO" id="GO:0009279">
    <property type="term" value="C:cell outer membrane"/>
    <property type="evidence" value="ECO:0007669"/>
    <property type="project" value="UniProtKB-SubCell"/>
</dbReference>
<keyword evidence="11" id="KW-1185">Reference proteome</keyword>
<evidence type="ECO:0000256" key="7">
    <source>
        <dbReference type="ARBA" id="ARBA00023237"/>
    </source>
</evidence>
<protein>
    <submittedName>
        <fullName evidence="10">TolC family protein</fullName>
    </submittedName>
</protein>
<keyword evidence="3" id="KW-0813">Transport</keyword>
<dbReference type="KEGG" id="dph:EHF33_00130"/>
<dbReference type="InterPro" id="IPR051906">
    <property type="entry name" value="TolC-like"/>
</dbReference>
<comment type="similarity">
    <text evidence="2">Belongs to the outer membrane factor (OMF) (TC 1.B.17) family.</text>
</comment>
<accession>A0A3G8YIU7</accession>
<reference evidence="10 11" key="1">
    <citation type="submission" date="2018-11" db="EMBL/GenBank/DDBJ databases">
        <title>Deinococcus shelandsis sp. nov., isolated from South Shetland Islands soil of Antarctica.</title>
        <authorList>
            <person name="Tian J."/>
        </authorList>
    </citation>
    <scope>NUCLEOTIDE SEQUENCE [LARGE SCALE GENOMIC DNA]</scope>
    <source>
        <strain evidence="10 11">S14-83T</strain>
    </source>
</reference>
<evidence type="ECO:0000256" key="4">
    <source>
        <dbReference type="ARBA" id="ARBA00022452"/>
    </source>
</evidence>
<feature type="coiled-coil region" evidence="8">
    <location>
        <begin position="151"/>
        <end position="248"/>
    </location>
</feature>
<dbReference type="Proteomes" id="UP000276417">
    <property type="component" value="Chromosome 1"/>
</dbReference>
<evidence type="ECO:0000256" key="6">
    <source>
        <dbReference type="ARBA" id="ARBA00023136"/>
    </source>
</evidence>
<keyword evidence="7" id="KW-0998">Cell outer membrane</keyword>
<evidence type="ECO:0000256" key="8">
    <source>
        <dbReference type="SAM" id="Coils"/>
    </source>
</evidence>
<evidence type="ECO:0000256" key="5">
    <source>
        <dbReference type="ARBA" id="ARBA00022692"/>
    </source>
</evidence>
<dbReference type="PANTHER" id="PTHR30026:SF20">
    <property type="entry name" value="OUTER MEMBRANE PROTEIN TOLC"/>
    <property type="match status" value="1"/>
</dbReference>
<dbReference type="GO" id="GO:0015288">
    <property type="term" value="F:porin activity"/>
    <property type="evidence" value="ECO:0007669"/>
    <property type="project" value="TreeGrafter"/>
</dbReference>
<gene>
    <name evidence="10" type="ORF">EHF33_00130</name>
</gene>